<evidence type="ECO:0000313" key="4">
    <source>
        <dbReference type="Proteomes" id="UP000693672"/>
    </source>
</evidence>
<protein>
    <submittedName>
        <fullName evidence="3">Inositol 2-dehydrogenase/D-chiro-inositol 3-dehydrogenase</fullName>
        <ecNumber evidence="3">1.1.1.369</ecNumber>
    </submittedName>
</protein>
<dbReference type="RefSeq" id="WP_246627356.1">
    <property type="nucleotide sequence ID" value="NZ_CAJVAS010000005.1"/>
</dbReference>
<feature type="domain" description="Gfo/Idh/MocA-like oxidoreductase N-terminal" evidence="1">
    <location>
        <begin position="17"/>
        <end position="135"/>
    </location>
</feature>
<dbReference type="Pfam" id="PF22725">
    <property type="entry name" value="GFO_IDH_MocA_C3"/>
    <property type="match status" value="1"/>
</dbReference>
<dbReference type="InterPro" id="IPR000683">
    <property type="entry name" value="Gfo/Idh/MocA-like_OxRdtase_N"/>
</dbReference>
<feature type="domain" description="GFO/IDH/MocA-like oxidoreductase" evidence="2">
    <location>
        <begin position="147"/>
        <end position="288"/>
    </location>
</feature>
<evidence type="ECO:0000259" key="2">
    <source>
        <dbReference type="Pfam" id="PF22725"/>
    </source>
</evidence>
<dbReference type="EC" id="1.1.1.369" evidence="3"/>
<dbReference type="PANTHER" id="PTHR43249">
    <property type="entry name" value="UDP-N-ACETYL-2-AMINO-2-DEOXY-D-GLUCURONATE OXIDASE"/>
    <property type="match status" value="1"/>
</dbReference>
<dbReference type="GO" id="GO:0016491">
    <property type="term" value="F:oxidoreductase activity"/>
    <property type="evidence" value="ECO:0007669"/>
    <property type="project" value="UniProtKB-KW"/>
</dbReference>
<evidence type="ECO:0000259" key="1">
    <source>
        <dbReference type="Pfam" id="PF01408"/>
    </source>
</evidence>
<dbReference type="GO" id="GO:0000166">
    <property type="term" value="F:nucleotide binding"/>
    <property type="evidence" value="ECO:0007669"/>
    <property type="project" value="InterPro"/>
</dbReference>
<dbReference type="InterPro" id="IPR055170">
    <property type="entry name" value="GFO_IDH_MocA-like_dom"/>
</dbReference>
<sequence>MKKRWNEAEEKKMGNKLKFGVVGTGNIFRTAHLQPLLEHDEVEIIALCDINKPKAEKLAAEHRIPYVFSDYEQMLKELPELDVIDICTPNLYHSKVAIAALNAGCHVFCEKPDAVSPAEAQRMADAARQSGKLLMAMRNNRFSPQAQYLKRYIAEGHAGEMYTGRCGWLRRRGIPGKGGWFTTKELSGGGPLIDLGVHFIDLAIWLMGNPRPVAVSGSTYTKFAGNELSDSVHSNFGEKQENGTFDVEDLAIGFIRFDNGASLQLEFSWASNVGEEMNFVELRGTKAGASIKKGELQLFTETAGQLSNITPVFKGASKLGNHGKHLYHFIDCLQDRAEPINTPDQGVDMIKILSALYESAETGREVRL</sequence>
<comment type="caution">
    <text evidence="3">The sequence shown here is derived from an EMBL/GenBank/DDBJ whole genome shotgun (WGS) entry which is preliminary data.</text>
</comment>
<proteinExistence type="predicted"/>
<dbReference type="AlphaFoldDB" id="A0A916NW98"/>
<dbReference type="PANTHER" id="PTHR43249:SF1">
    <property type="entry name" value="D-GLUCOSIDE 3-DEHYDROGENASE"/>
    <property type="match status" value="1"/>
</dbReference>
<dbReference type="Pfam" id="PF01408">
    <property type="entry name" value="GFO_IDH_MocA"/>
    <property type="match status" value="1"/>
</dbReference>
<evidence type="ECO:0000313" key="3">
    <source>
        <dbReference type="EMBL" id="CAG7615101.1"/>
    </source>
</evidence>
<dbReference type="EMBL" id="CAJVAS010000005">
    <property type="protein sequence ID" value="CAG7615101.1"/>
    <property type="molecule type" value="Genomic_DNA"/>
</dbReference>
<dbReference type="InterPro" id="IPR052515">
    <property type="entry name" value="Gfo/Idh/MocA_Oxidoreductase"/>
</dbReference>
<gene>
    <name evidence="3" type="primary">iolG_16</name>
    <name evidence="3" type="ORF">PAESOLCIP111_01779</name>
</gene>
<reference evidence="3" key="1">
    <citation type="submission" date="2021-06" db="EMBL/GenBank/DDBJ databases">
        <authorList>
            <person name="Criscuolo A."/>
        </authorList>
    </citation>
    <scope>NUCLEOTIDE SEQUENCE</scope>
    <source>
        <strain evidence="3">CIP111600</strain>
    </source>
</reference>
<keyword evidence="4" id="KW-1185">Reference proteome</keyword>
<keyword evidence="3" id="KW-0560">Oxidoreductase</keyword>
<dbReference type="Proteomes" id="UP000693672">
    <property type="component" value="Unassembled WGS sequence"/>
</dbReference>
<name>A0A916NW98_9BACL</name>
<accession>A0A916NW98</accession>
<organism evidence="3 4">
    <name type="scientific">Paenibacillus solanacearum</name>
    <dbReference type="NCBI Taxonomy" id="2048548"/>
    <lineage>
        <taxon>Bacteria</taxon>
        <taxon>Bacillati</taxon>
        <taxon>Bacillota</taxon>
        <taxon>Bacilli</taxon>
        <taxon>Bacillales</taxon>
        <taxon>Paenibacillaceae</taxon>
        <taxon>Paenibacillus</taxon>
    </lineage>
</organism>